<organism evidence="6 7">
    <name type="scientific">Octadecabacter arcticus 238</name>
    <dbReference type="NCBI Taxonomy" id="391616"/>
    <lineage>
        <taxon>Bacteria</taxon>
        <taxon>Pseudomonadati</taxon>
        <taxon>Pseudomonadota</taxon>
        <taxon>Alphaproteobacteria</taxon>
        <taxon>Rhodobacterales</taxon>
        <taxon>Roseobacteraceae</taxon>
        <taxon>Octadecabacter</taxon>
    </lineage>
</organism>
<dbReference type="SUPFAM" id="SSF89562">
    <property type="entry name" value="RraA-like"/>
    <property type="match status" value="1"/>
</dbReference>
<dbReference type="eggNOG" id="COG0684">
    <property type="taxonomic scope" value="Bacteria"/>
</dbReference>
<dbReference type="InterPro" id="IPR036704">
    <property type="entry name" value="RraA/RraA-like_sf"/>
</dbReference>
<dbReference type="AlphaFoldDB" id="M9RMM4"/>
<keyword evidence="5" id="KW-0479">Metal-binding</keyword>
<evidence type="ECO:0000256" key="2">
    <source>
        <dbReference type="ARBA" id="ARBA00016549"/>
    </source>
</evidence>
<dbReference type="GO" id="GO:0046872">
    <property type="term" value="F:metal ion binding"/>
    <property type="evidence" value="ECO:0007669"/>
    <property type="project" value="UniProtKB-KW"/>
</dbReference>
<feature type="binding site" evidence="5">
    <location>
        <position position="132"/>
    </location>
    <ligand>
        <name>substrate</name>
    </ligand>
</feature>
<comment type="cofactor">
    <cofactor evidence="1">
        <name>a divalent metal cation</name>
        <dbReference type="ChEBI" id="CHEBI:60240"/>
    </cofactor>
</comment>
<comment type="cofactor">
    <cofactor evidence="5">
        <name>Mg(2+)</name>
        <dbReference type="ChEBI" id="CHEBI:18420"/>
    </cofactor>
</comment>
<gene>
    <name evidence="6" type="ORF">OA238_c29560</name>
</gene>
<keyword evidence="7" id="KW-1185">Reference proteome</keyword>
<sequence length="235" mass="24959">MDMIVDDTLLALLRSVDTPTVCNAIEVAQGKRGFDAFTRGTMLCSDPNGGAMVGYAVTAKIAAVAPPTEAPDVICARRMAYYKAMSEGPKPSVAVVEDIDYPHAIGAYWGEVNTTIHKGFGMSGALTNGVMRDLGDMAEGFPVVAGSIGPSHGFVHVKEIGSPVTIFGMTVGQGDLIHADRHGAVVIPPDVLGNLATSIQKMQETENLILEPARQLGFDFATFERAWSAFEKSRT</sequence>
<evidence type="ECO:0000256" key="4">
    <source>
        <dbReference type="ARBA" id="ARBA00030169"/>
    </source>
</evidence>
<protein>
    <recommendedName>
        <fullName evidence="2">Putative 4-hydroxy-4-methyl-2-oxoglutarate aldolase</fullName>
    </recommendedName>
    <alternativeName>
        <fullName evidence="3">Regulator of ribonuclease activity homolog</fullName>
    </alternativeName>
    <alternativeName>
        <fullName evidence="4">RraA-like protein</fullName>
    </alternativeName>
</protein>
<dbReference type="EMBL" id="CP003742">
    <property type="protein sequence ID" value="AGI72968.1"/>
    <property type="molecule type" value="Genomic_DNA"/>
</dbReference>
<accession>M9RMM4</accession>
<keyword evidence="5" id="KW-0460">Magnesium</keyword>
<evidence type="ECO:0000256" key="3">
    <source>
        <dbReference type="ARBA" id="ARBA00029596"/>
    </source>
</evidence>
<name>M9RMM4_9RHOB</name>
<dbReference type="PANTHER" id="PTHR33254:SF4">
    <property type="entry name" value="4-HYDROXY-4-METHYL-2-OXOGLUTARATE ALDOLASE 3-RELATED"/>
    <property type="match status" value="1"/>
</dbReference>
<dbReference type="HOGENOM" id="CLU_090273_0_0_5"/>
<feature type="binding site" evidence="5">
    <location>
        <position position="133"/>
    </location>
    <ligand>
        <name>Mg(2+)</name>
        <dbReference type="ChEBI" id="CHEBI:18420"/>
    </ligand>
</feature>
<dbReference type="InterPro" id="IPR005493">
    <property type="entry name" value="RraA/RraA-like"/>
</dbReference>
<reference evidence="6 7" key="1">
    <citation type="journal article" date="2013" name="PLoS ONE">
        <title>Poles Apart: Arctic and Antarctic Octadecabacter strains Share High Genome Plasticity and a New Type of Xanthorhodopsin.</title>
        <authorList>
            <person name="Vollmers J."/>
            <person name="Voget S."/>
            <person name="Dietrich S."/>
            <person name="Gollnow K."/>
            <person name="Smits M."/>
            <person name="Meyer K."/>
            <person name="Brinkhoff T."/>
            <person name="Simon M."/>
            <person name="Daniel R."/>
        </authorList>
    </citation>
    <scope>NUCLEOTIDE SEQUENCE [LARGE SCALE GENOMIC DNA]</scope>
    <source>
        <strain evidence="6 7">238</strain>
    </source>
</reference>
<dbReference type="PANTHER" id="PTHR33254">
    <property type="entry name" value="4-HYDROXY-4-METHYL-2-OXOGLUTARATE ALDOLASE 3-RELATED"/>
    <property type="match status" value="1"/>
</dbReference>
<evidence type="ECO:0000313" key="6">
    <source>
        <dbReference type="EMBL" id="AGI72968.1"/>
    </source>
</evidence>
<dbReference type="Proteomes" id="UP000004688">
    <property type="component" value="Chromosome"/>
</dbReference>
<dbReference type="Pfam" id="PF03737">
    <property type="entry name" value="RraA-like"/>
    <property type="match status" value="1"/>
</dbReference>
<dbReference type="STRING" id="391616.OA238_c29560"/>
<dbReference type="Gene3D" id="3.50.30.40">
    <property type="entry name" value="Ribonuclease E inhibitor RraA/RraA-like"/>
    <property type="match status" value="1"/>
</dbReference>
<evidence type="ECO:0000256" key="1">
    <source>
        <dbReference type="ARBA" id="ARBA00001968"/>
    </source>
</evidence>
<dbReference type="KEGG" id="oar:OA238_c29560"/>
<evidence type="ECO:0000313" key="7">
    <source>
        <dbReference type="Proteomes" id="UP000004688"/>
    </source>
</evidence>
<evidence type="ECO:0000256" key="5">
    <source>
        <dbReference type="PIRSR" id="PIRSR605493-1"/>
    </source>
</evidence>
<dbReference type="CDD" id="cd16841">
    <property type="entry name" value="RraA_family"/>
    <property type="match status" value="1"/>
</dbReference>
<proteinExistence type="predicted"/>